<keyword evidence="6" id="KW-0408">Iron</keyword>
<keyword evidence="3" id="KW-0001">2Fe-2S</keyword>
<comment type="similarity">
    <text evidence="1">Belongs to the 2Fe2S plant-type ferredoxin family.</text>
</comment>
<dbReference type="InterPro" id="IPR012675">
    <property type="entry name" value="Beta-grasp_dom_sf"/>
</dbReference>
<evidence type="ECO:0000256" key="7">
    <source>
        <dbReference type="ARBA" id="ARBA00023014"/>
    </source>
</evidence>
<dbReference type="PANTHER" id="PTHR43112">
    <property type="entry name" value="FERREDOXIN"/>
    <property type="match status" value="1"/>
</dbReference>
<keyword evidence="7" id="KW-0411">Iron-sulfur</keyword>
<evidence type="ECO:0000256" key="4">
    <source>
        <dbReference type="ARBA" id="ARBA00022723"/>
    </source>
</evidence>
<evidence type="ECO:0000256" key="3">
    <source>
        <dbReference type="ARBA" id="ARBA00022714"/>
    </source>
</evidence>
<sequence>MALTAVQAVSSPWQAPCPQRPVRAALPQHCCALPWPALKLPPTRPSGPPHLAHAGPDQGTLRSHWGRAALRDELPGGARPVGRLPAVAGTRAGWAVEQVEEGDIANRNPYLEGDFEIGDDEEWEEVPLHRVKIHDSAAGRTFEVDVPEDRYILHSAEEQGHTLPFACRMGCCTACAVRVKAGKLYQPLALGISNELKAQGYALLCVAYPLSDVEVETQDEDEVYYLQFGKYFARGPIERDDIALEIALQDE</sequence>
<organism evidence="10 11">
    <name type="scientific">Klebsormidium nitens</name>
    <name type="common">Green alga</name>
    <name type="synonym">Ulothrix nitens</name>
    <dbReference type="NCBI Taxonomy" id="105231"/>
    <lineage>
        <taxon>Eukaryota</taxon>
        <taxon>Viridiplantae</taxon>
        <taxon>Streptophyta</taxon>
        <taxon>Klebsormidiophyceae</taxon>
        <taxon>Klebsormidiales</taxon>
        <taxon>Klebsormidiaceae</taxon>
        <taxon>Klebsormidium</taxon>
    </lineage>
</organism>
<dbReference type="InterPro" id="IPR001041">
    <property type="entry name" value="2Fe-2S_ferredoxin-type"/>
</dbReference>
<evidence type="ECO:0000256" key="5">
    <source>
        <dbReference type="ARBA" id="ARBA00022982"/>
    </source>
</evidence>
<dbReference type="PROSITE" id="PS51085">
    <property type="entry name" value="2FE2S_FER_2"/>
    <property type="match status" value="1"/>
</dbReference>
<evidence type="ECO:0000256" key="2">
    <source>
        <dbReference type="ARBA" id="ARBA00022448"/>
    </source>
</evidence>
<proteinExistence type="inferred from homology"/>
<evidence type="ECO:0000256" key="6">
    <source>
        <dbReference type="ARBA" id="ARBA00023004"/>
    </source>
</evidence>
<reference evidence="10 11" key="1">
    <citation type="journal article" date="2014" name="Nat. Commun.">
        <title>Klebsormidium flaccidum genome reveals primary factors for plant terrestrial adaptation.</title>
        <authorList>
            <person name="Hori K."/>
            <person name="Maruyama F."/>
            <person name="Fujisawa T."/>
            <person name="Togashi T."/>
            <person name="Yamamoto N."/>
            <person name="Seo M."/>
            <person name="Sato S."/>
            <person name="Yamada T."/>
            <person name="Mori H."/>
            <person name="Tajima N."/>
            <person name="Moriyama T."/>
            <person name="Ikeuchi M."/>
            <person name="Watanabe M."/>
            <person name="Wada H."/>
            <person name="Kobayashi K."/>
            <person name="Saito M."/>
            <person name="Masuda T."/>
            <person name="Sasaki-Sekimoto Y."/>
            <person name="Mashiguchi K."/>
            <person name="Awai K."/>
            <person name="Shimojima M."/>
            <person name="Masuda S."/>
            <person name="Iwai M."/>
            <person name="Nobusawa T."/>
            <person name="Narise T."/>
            <person name="Kondo S."/>
            <person name="Saito H."/>
            <person name="Sato R."/>
            <person name="Murakawa M."/>
            <person name="Ihara Y."/>
            <person name="Oshima-Yamada Y."/>
            <person name="Ohtaka K."/>
            <person name="Satoh M."/>
            <person name="Sonobe K."/>
            <person name="Ishii M."/>
            <person name="Ohtani R."/>
            <person name="Kanamori-Sato M."/>
            <person name="Honoki R."/>
            <person name="Miyazaki D."/>
            <person name="Mochizuki H."/>
            <person name="Umetsu J."/>
            <person name="Higashi K."/>
            <person name="Shibata D."/>
            <person name="Kamiya Y."/>
            <person name="Sato N."/>
            <person name="Nakamura Y."/>
            <person name="Tabata S."/>
            <person name="Ida S."/>
            <person name="Kurokawa K."/>
            <person name="Ohta H."/>
        </authorList>
    </citation>
    <scope>NUCLEOTIDE SEQUENCE [LARGE SCALE GENOMIC DNA]</scope>
    <source>
        <strain evidence="10 11">NIES-2285</strain>
    </source>
</reference>
<dbReference type="OrthoDB" id="1885901at2759"/>
<gene>
    <name evidence="10" type="ORF">KFL_006060020</name>
</gene>
<dbReference type="STRING" id="105231.A0A1Y1IPS7"/>
<evidence type="ECO:0000259" key="9">
    <source>
        <dbReference type="PROSITE" id="PS51085"/>
    </source>
</evidence>
<dbReference type="GO" id="GO:0046872">
    <property type="term" value="F:metal ion binding"/>
    <property type="evidence" value="ECO:0007669"/>
    <property type="project" value="UniProtKB-KW"/>
</dbReference>
<dbReference type="InterPro" id="IPR036010">
    <property type="entry name" value="2Fe-2S_ferredoxin-like_sf"/>
</dbReference>
<keyword evidence="5" id="KW-0249">Electron transport</keyword>
<accession>A0A1Y1IPS7</accession>
<protein>
    <submittedName>
        <fullName evidence="10">Ferredoxin</fullName>
    </submittedName>
</protein>
<dbReference type="EMBL" id="DF237555">
    <property type="protein sequence ID" value="GAQ90148.1"/>
    <property type="molecule type" value="Genomic_DNA"/>
</dbReference>
<keyword evidence="4" id="KW-0479">Metal-binding</keyword>
<keyword evidence="11" id="KW-1185">Reference proteome</keyword>
<dbReference type="Gene3D" id="3.10.20.30">
    <property type="match status" value="1"/>
</dbReference>
<dbReference type="Pfam" id="PF00111">
    <property type="entry name" value="Fer2"/>
    <property type="match status" value="1"/>
</dbReference>
<dbReference type="SUPFAM" id="SSF54292">
    <property type="entry name" value="2Fe-2S ferredoxin-like"/>
    <property type="match status" value="1"/>
</dbReference>
<dbReference type="AlphaFoldDB" id="A0A1Y1IPS7"/>
<comment type="cofactor">
    <cofactor evidence="8">
        <name>[2Fe-2S] cluster</name>
        <dbReference type="ChEBI" id="CHEBI:190135"/>
    </cofactor>
</comment>
<dbReference type="GO" id="GO:0051537">
    <property type="term" value="F:2 iron, 2 sulfur cluster binding"/>
    <property type="evidence" value="ECO:0007669"/>
    <property type="project" value="UniProtKB-KW"/>
</dbReference>
<feature type="domain" description="2Fe-2S ferredoxin-type" evidence="9">
    <location>
        <begin position="129"/>
        <end position="221"/>
    </location>
</feature>
<evidence type="ECO:0000256" key="1">
    <source>
        <dbReference type="ARBA" id="ARBA00007874"/>
    </source>
</evidence>
<dbReference type="OMA" id="IWHAMEE"/>
<evidence type="ECO:0000256" key="8">
    <source>
        <dbReference type="ARBA" id="ARBA00034078"/>
    </source>
</evidence>
<dbReference type="Proteomes" id="UP000054558">
    <property type="component" value="Unassembled WGS sequence"/>
</dbReference>
<dbReference type="CDD" id="cd00207">
    <property type="entry name" value="fer2"/>
    <property type="match status" value="1"/>
</dbReference>
<dbReference type="GO" id="GO:0009507">
    <property type="term" value="C:chloroplast"/>
    <property type="evidence" value="ECO:0000318"/>
    <property type="project" value="GO_Central"/>
</dbReference>
<keyword evidence="2" id="KW-0813">Transport</keyword>
<evidence type="ECO:0000313" key="10">
    <source>
        <dbReference type="EMBL" id="GAQ90148.1"/>
    </source>
</evidence>
<dbReference type="PANTHER" id="PTHR43112:SF10">
    <property type="entry name" value="FERREDOXIN C 2, CHLOROPLASTIC"/>
    <property type="match status" value="1"/>
</dbReference>
<evidence type="ECO:0000313" key="11">
    <source>
        <dbReference type="Proteomes" id="UP000054558"/>
    </source>
</evidence>
<name>A0A1Y1IPS7_KLENI</name>